<name>A0A2G6Q5G5_9BACI</name>
<evidence type="ECO:0000256" key="1">
    <source>
        <dbReference type="ARBA" id="ARBA00022737"/>
    </source>
</evidence>
<keyword evidence="1" id="KW-0677">Repeat</keyword>
<reference evidence="3 4" key="1">
    <citation type="submission" date="2017-09" db="EMBL/GenBank/DDBJ databases">
        <title>Biocontrol bacteria screening and application from spent mushroom substrate.</title>
        <authorList>
            <person name="Sun X."/>
        </authorList>
    </citation>
    <scope>NUCLEOTIDE SEQUENCE [LARGE SCALE GENOMIC DNA]</scope>
    <source>
        <strain evidence="3 4">100374</strain>
    </source>
</reference>
<keyword evidence="4" id="KW-1185">Reference proteome</keyword>
<evidence type="ECO:0000313" key="4">
    <source>
        <dbReference type="Proteomes" id="UP000228484"/>
    </source>
</evidence>
<protein>
    <recommendedName>
        <fullName evidence="2">MucBP domain-containing protein</fullName>
    </recommendedName>
</protein>
<gene>
    <name evidence="3" type="ORF">CO726_28670</name>
</gene>
<organism evidence="3 4">
    <name type="scientific">Bacillus fungorum</name>
    <dbReference type="NCBI Taxonomy" id="2039284"/>
    <lineage>
        <taxon>Bacteria</taxon>
        <taxon>Bacillati</taxon>
        <taxon>Bacillota</taxon>
        <taxon>Bacilli</taxon>
        <taxon>Bacillales</taxon>
        <taxon>Bacillaceae</taxon>
        <taxon>Bacillus</taxon>
    </lineage>
</organism>
<dbReference type="Gene3D" id="3.10.20.320">
    <property type="entry name" value="Putative peptidoglycan bound protein (lpxtg motif)"/>
    <property type="match status" value="1"/>
</dbReference>
<dbReference type="RefSeq" id="WP_099686573.1">
    <property type="nucleotide sequence ID" value="NZ_NWUW01000047.1"/>
</dbReference>
<feature type="domain" description="MucBP" evidence="2">
    <location>
        <begin position="63"/>
        <end position="81"/>
    </location>
</feature>
<evidence type="ECO:0000259" key="2">
    <source>
        <dbReference type="Pfam" id="PF06458"/>
    </source>
</evidence>
<proteinExistence type="predicted"/>
<comment type="caution">
    <text evidence="3">The sequence shown here is derived from an EMBL/GenBank/DDBJ whole genome shotgun (WGS) entry which is preliminary data.</text>
</comment>
<accession>A0A2G6Q5G5</accession>
<dbReference type="Pfam" id="PF06458">
    <property type="entry name" value="MucBP"/>
    <property type="match status" value="2"/>
</dbReference>
<dbReference type="InterPro" id="IPR009459">
    <property type="entry name" value="MucBP_dom"/>
</dbReference>
<dbReference type="EMBL" id="NWUW01000047">
    <property type="protein sequence ID" value="PIE92057.1"/>
    <property type="molecule type" value="Genomic_DNA"/>
</dbReference>
<feature type="domain" description="MucBP" evidence="2">
    <location>
        <begin position="3"/>
        <end position="50"/>
    </location>
</feature>
<evidence type="ECO:0000313" key="3">
    <source>
        <dbReference type="EMBL" id="PIE92057.1"/>
    </source>
</evidence>
<dbReference type="Proteomes" id="UP000228484">
    <property type="component" value="Unassembled WGS sequence"/>
</dbReference>
<sequence length="88" mass="10088">MAQRNTTTDKVRNEYTTENKEIPGYKLVEKPKNTEGKYVEGTQEVIYVYEKIEELKPEVKGSVVTKYVDKDGNEIIQGISTTDKVEND</sequence>
<dbReference type="AlphaFoldDB" id="A0A2G6Q5G5"/>